<dbReference type="AlphaFoldDB" id="A0A2P5Z497"/>
<comment type="caution">
    <text evidence="2">The sequence shown here is derived from an EMBL/GenBank/DDBJ whole genome shotgun (WGS) entry which is preliminary data.</text>
</comment>
<organism evidence="2 3">
    <name type="scientific">Xanthomonas sacchari</name>
    <dbReference type="NCBI Taxonomy" id="56458"/>
    <lineage>
        <taxon>Bacteria</taxon>
        <taxon>Pseudomonadati</taxon>
        <taxon>Pseudomonadota</taxon>
        <taxon>Gammaproteobacteria</taxon>
        <taxon>Lysobacterales</taxon>
        <taxon>Lysobacteraceae</taxon>
        <taxon>Xanthomonas</taxon>
    </lineage>
</organism>
<gene>
    <name evidence="2" type="ORF">XsacCFBP4641_10290</name>
</gene>
<evidence type="ECO:0000256" key="1">
    <source>
        <dbReference type="SAM" id="Phobius"/>
    </source>
</evidence>
<feature type="transmembrane region" description="Helical" evidence="1">
    <location>
        <begin position="43"/>
        <end position="66"/>
    </location>
</feature>
<evidence type="ECO:0000313" key="2">
    <source>
        <dbReference type="EMBL" id="PPU82549.1"/>
    </source>
</evidence>
<keyword evidence="1" id="KW-1133">Transmembrane helix</keyword>
<evidence type="ECO:0008006" key="4">
    <source>
        <dbReference type="Google" id="ProtNLM"/>
    </source>
</evidence>
<evidence type="ECO:0000313" key="3">
    <source>
        <dbReference type="Proteomes" id="UP000247346"/>
    </source>
</evidence>
<dbReference type="Proteomes" id="UP000247346">
    <property type="component" value="Unassembled WGS sequence"/>
</dbReference>
<sequence length="114" mass="12318">MDTGLAMQMLTTLLFQLPVVVVYVVGMALLATRRPGRPRTLGLCGLSLMLVVMLLGTALSMLPMWLMSRGASLSQFTMWLGVLRAVLSLMLTVGVLLVVLALRFALPPRVAAPH</sequence>
<keyword evidence="1" id="KW-0472">Membrane</keyword>
<feature type="transmembrane region" description="Helical" evidence="1">
    <location>
        <begin position="86"/>
        <end position="106"/>
    </location>
</feature>
<proteinExistence type="predicted"/>
<dbReference type="EMBL" id="MDEK01000008">
    <property type="protein sequence ID" value="PPU82549.1"/>
    <property type="molecule type" value="Genomic_DNA"/>
</dbReference>
<protein>
    <recommendedName>
        <fullName evidence="4">Transmembrane protein</fullName>
    </recommendedName>
</protein>
<accession>A0A2P5Z497</accession>
<reference evidence="2 3" key="1">
    <citation type="submission" date="2016-08" db="EMBL/GenBank/DDBJ databases">
        <authorList>
            <person name="Seilhamer J.J."/>
        </authorList>
    </citation>
    <scope>NUCLEOTIDE SEQUENCE [LARGE SCALE GENOMIC DNA]</scope>
    <source>
        <strain evidence="2 3">CFBP4641</strain>
    </source>
</reference>
<name>A0A2P5Z497_9XANT</name>
<keyword evidence="1" id="KW-0812">Transmembrane</keyword>
<feature type="transmembrane region" description="Helical" evidence="1">
    <location>
        <begin position="6"/>
        <end position="31"/>
    </location>
</feature>